<dbReference type="GO" id="GO:0003700">
    <property type="term" value="F:DNA-binding transcription factor activity"/>
    <property type="evidence" value="ECO:0007669"/>
    <property type="project" value="InterPro"/>
</dbReference>
<dbReference type="InterPro" id="IPR036390">
    <property type="entry name" value="WH_DNA-bd_sf"/>
</dbReference>
<gene>
    <name evidence="5" type="primary">lutR_1</name>
    <name evidence="5" type="ORF">GMA8713_00921</name>
</gene>
<evidence type="ECO:0000259" key="4">
    <source>
        <dbReference type="PROSITE" id="PS50949"/>
    </source>
</evidence>
<dbReference type="SUPFAM" id="SSF48008">
    <property type="entry name" value="GntR ligand-binding domain-like"/>
    <property type="match status" value="1"/>
</dbReference>
<dbReference type="OrthoDB" id="8066003at2"/>
<dbReference type="GO" id="GO:0003677">
    <property type="term" value="F:DNA binding"/>
    <property type="evidence" value="ECO:0007669"/>
    <property type="project" value="UniProtKB-KW"/>
</dbReference>
<dbReference type="InterPro" id="IPR008920">
    <property type="entry name" value="TF_FadR/GntR_C"/>
</dbReference>
<dbReference type="AlphaFoldDB" id="A0A128EZ51"/>
<dbReference type="CDD" id="cd07377">
    <property type="entry name" value="WHTH_GntR"/>
    <property type="match status" value="1"/>
</dbReference>
<protein>
    <submittedName>
        <fullName evidence="5">HTH-type transcriptional regulator LutR</fullName>
    </submittedName>
</protein>
<dbReference type="Gene3D" id="1.10.10.10">
    <property type="entry name" value="Winged helix-like DNA-binding domain superfamily/Winged helix DNA-binding domain"/>
    <property type="match status" value="1"/>
</dbReference>
<dbReference type="Pfam" id="PF00392">
    <property type="entry name" value="GntR"/>
    <property type="match status" value="1"/>
</dbReference>
<dbReference type="RefSeq" id="WP_062706237.1">
    <property type="nucleotide sequence ID" value="NZ_CAWRCI010000006.1"/>
</dbReference>
<evidence type="ECO:0000313" key="5">
    <source>
        <dbReference type="EMBL" id="CZF79321.1"/>
    </source>
</evidence>
<dbReference type="PANTHER" id="PTHR43537">
    <property type="entry name" value="TRANSCRIPTIONAL REGULATOR, GNTR FAMILY"/>
    <property type="match status" value="1"/>
</dbReference>
<dbReference type="Proteomes" id="UP000073601">
    <property type="component" value="Unassembled WGS sequence"/>
</dbReference>
<keyword evidence="1" id="KW-0805">Transcription regulation</keyword>
<sequence>MSLLFLDNEHKLRNKTKKEILAEKILEMIFTGLLRDGDELPSERELSNTFGVSRETVRGSLGLISEFGLLNISHGAKTTINRTTDLLEKCQELNPSLSDLQINNHDIDTVFETRKIIERAIVRKATLNIDEFGLKSMASLLEQQQKLFDQPVHFQLSDKQFHRLIAECVPNELLNKYAQELYAFGLQFRRVVLSVDGSIEKSYKEHVRIYQALENRDPDRAEEMMVNHLNSVYDTTLEVMRGKNGF</sequence>
<feature type="domain" description="HTH gntR-type" evidence="4">
    <location>
        <begin position="15"/>
        <end position="83"/>
    </location>
</feature>
<evidence type="ECO:0000256" key="1">
    <source>
        <dbReference type="ARBA" id="ARBA00023015"/>
    </source>
</evidence>
<reference evidence="6" key="1">
    <citation type="submission" date="2016-02" db="EMBL/GenBank/DDBJ databases">
        <authorList>
            <person name="Rodrigo-Torres Lidia"/>
            <person name="Arahal R.David."/>
        </authorList>
    </citation>
    <scope>NUCLEOTIDE SEQUENCE [LARGE SCALE GENOMIC DNA]</scope>
    <source>
        <strain evidence="6">CECT 8713</strain>
    </source>
</reference>
<dbReference type="PRINTS" id="PR00035">
    <property type="entry name" value="HTHGNTR"/>
</dbReference>
<evidence type="ECO:0000313" key="6">
    <source>
        <dbReference type="Proteomes" id="UP000073601"/>
    </source>
</evidence>
<dbReference type="InterPro" id="IPR000524">
    <property type="entry name" value="Tscrpt_reg_HTH_GntR"/>
</dbReference>
<dbReference type="PANTHER" id="PTHR43537:SF49">
    <property type="entry name" value="TRANSCRIPTIONAL REGULATORY PROTEIN"/>
    <property type="match status" value="1"/>
</dbReference>
<organism evidence="5 6">
    <name type="scientific">Grimontia marina</name>
    <dbReference type="NCBI Taxonomy" id="646534"/>
    <lineage>
        <taxon>Bacteria</taxon>
        <taxon>Pseudomonadati</taxon>
        <taxon>Pseudomonadota</taxon>
        <taxon>Gammaproteobacteria</taxon>
        <taxon>Vibrionales</taxon>
        <taxon>Vibrionaceae</taxon>
        <taxon>Grimontia</taxon>
    </lineage>
</organism>
<dbReference type="SUPFAM" id="SSF46785">
    <property type="entry name" value="Winged helix' DNA-binding domain"/>
    <property type="match status" value="1"/>
</dbReference>
<dbReference type="Gene3D" id="1.20.120.530">
    <property type="entry name" value="GntR ligand-binding domain-like"/>
    <property type="match status" value="1"/>
</dbReference>
<proteinExistence type="predicted"/>
<evidence type="ECO:0000256" key="3">
    <source>
        <dbReference type="ARBA" id="ARBA00023163"/>
    </source>
</evidence>
<keyword evidence="6" id="KW-1185">Reference proteome</keyword>
<accession>A0A128EZ51</accession>
<dbReference type="SMART" id="SM00345">
    <property type="entry name" value="HTH_GNTR"/>
    <property type="match status" value="1"/>
</dbReference>
<name>A0A128EZ51_9GAMM</name>
<dbReference type="InterPro" id="IPR011711">
    <property type="entry name" value="GntR_C"/>
</dbReference>
<dbReference type="InterPro" id="IPR036388">
    <property type="entry name" value="WH-like_DNA-bd_sf"/>
</dbReference>
<evidence type="ECO:0000256" key="2">
    <source>
        <dbReference type="ARBA" id="ARBA00023125"/>
    </source>
</evidence>
<keyword evidence="3" id="KW-0804">Transcription</keyword>
<dbReference type="SMART" id="SM00895">
    <property type="entry name" value="FCD"/>
    <property type="match status" value="1"/>
</dbReference>
<dbReference type="EMBL" id="FIZY01000006">
    <property type="protein sequence ID" value="CZF79321.1"/>
    <property type="molecule type" value="Genomic_DNA"/>
</dbReference>
<keyword evidence="2" id="KW-0238">DNA-binding</keyword>
<dbReference type="PROSITE" id="PS50949">
    <property type="entry name" value="HTH_GNTR"/>
    <property type="match status" value="1"/>
</dbReference>
<dbReference type="Pfam" id="PF07729">
    <property type="entry name" value="FCD"/>
    <property type="match status" value="1"/>
</dbReference>